<protein>
    <submittedName>
        <fullName evidence="1">Uncharacterized protein</fullName>
    </submittedName>
</protein>
<evidence type="ECO:0000313" key="1">
    <source>
        <dbReference type="EMBL" id="CAH1531124.1"/>
    </source>
</evidence>
<sequence length="62" mass="7429">MNKSIYHSQNTWITCAFLTVKKLKFEPLNTTQCRNQRRKFMLKALCETLHRPQPVSLFKPDF</sequence>
<evidence type="ECO:0000313" key="2">
    <source>
        <dbReference type="Proteomes" id="UP001295420"/>
    </source>
</evidence>
<dbReference type="EMBL" id="CAKMTQ010000023">
    <property type="protein sequence ID" value="CAH1531124.1"/>
    <property type="molecule type" value="Genomic_DNA"/>
</dbReference>
<organism evidence="1 2">
    <name type="scientific">Vibrio owensii</name>
    <dbReference type="NCBI Taxonomy" id="696485"/>
    <lineage>
        <taxon>Bacteria</taxon>
        <taxon>Pseudomonadati</taxon>
        <taxon>Pseudomonadota</taxon>
        <taxon>Gammaproteobacteria</taxon>
        <taxon>Vibrionales</taxon>
        <taxon>Vibrionaceae</taxon>
        <taxon>Vibrio</taxon>
    </lineage>
</organism>
<accession>A0AAU9Q6C7</accession>
<dbReference type="Proteomes" id="UP001295420">
    <property type="component" value="Unassembled WGS sequence"/>
</dbReference>
<proteinExistence type="predicted"/>
<reference evidence="1" key="1">
    <citation type="submission" date="2022-01" db="EMBL/GenBank/DDBJ databases">
        <authorList>
            <person name="Lagorce A."/>
        </authorList>
    </citation>
    <scope>NUCLEOTIDE SEQUENCE</scope>
    <source>
        <strain evidence="1">Th15_F1_D04</strain>
    </source>
</reference>
<dbReference type="AlphaFoldDB" id="A0AAU9Q6C7"/>
<comment type="caution">
    <text evidence="1">The sequence shown here is derived from an EMBL/GenBank/DDBJ whole genome shotgun (WGS) entry which is preliminary data.</text>
</comment>
<gene>
    <name evidence="1" type="ORF">THF1D04_30089</name>
</gene>
<name>A0AAU9Q6C7_9VIBR</name>